<feature type="transmembrane region" description="Helical" evidence="2">
    <location>
        <begin position="125"/>
        <end position="144"/>
    </location>
</feature>
<dbReference type="Pfam" id="PF04403">
    <property type="entry name" value="PqiA"/>
    <property type="match status" value="1"/>
</dbReference>
<feature type="compositionally biased region" description="Low complexity" evidence="1">
    <location>
        <begin position="331"/>
        <end position="349"/>
    </location>
</feature>
<feature type="region of interest" description="Disordered" evidence="1">
    <location>
        <begin position="324"/>
        <end position="356"/>
    </location>
</feature>
<protein>
    <submittedName>
        <fullName evidence="3">Uncharacterized protein</fullName>
    </submittedName>
</protein>
<proteinExistence type="predicted"/>
<feature type="non-terminal residue" evidence="3">
    <location>
        <position position="535"/>
    </location>
</feature>
<dbReference type="InterPro" id="IPR007498">
    <property type="entry name" value="PqiA-like"/>
</dbReference>
<organism evidence="3 4">
    <name type="scientific">Perkinsus olseni</name>
    <name type="common">Perkinsus atlanticus</name>
    <dbReference type="NCBI Taxonomy" id="32597"/>
    <lineage>
        <taxon>Eukaryota</taxon>
        <taxon>Sar</taxon>
        <taxon>Alveolata</taxon>
        <taxon>Perkinsozoa</taxon>
        <taxon>Perkinsea</taxon>
        <taxon>Perkinsida</taxon>
        <taxon>Perkinsidae</taxon>
        <taxon>Perkinsus</taxon>
    </lineage>
</organism>
<dbReference type="AlphaFoldDB" id="A0A7J6TZ50"/>
<feature type="region of interest" description="Disordered" evidence="1">
    <location>
        <begin position="447"/>
        <end position="482"/>
    </location>
</feature>
<accession>A0A7J6TZ50</accession>
<name>A0A7J6TZ50_PEROL</name>
<gene>
    <name evidence="3" type="ORF">FOZ62_001109</name>
</gene>
<reference evidence="3 4" key="1">
    <citation type="submission" date="2020-04" db="EMBL/GenBank/DDBJ databases">
        <title>Perkinsus olseni comparative genomics.</title>
        <authorList>
            <person name="Bogema D.R."/>
        </authorList>
    </citation>
    <scope>NUCLEOTIDE SEQUENCE [LARGE SCALE GENOMIC DNA]</scope>
    <source>
        <strain evidence="3">ATCC PRA-205</strain>
    </source>
</reference>
<evidence type="ECO:0000313" key="3">
    <source>
        <dbReference type="EMBL" id="KAF4750729.1"/>
    </source>
</evidence>
<dbReference type="Proteomes" id="UP000574390">
    <property type="component" value="Unassembled WGS sequence"/>
</dbReference>
<evidence type="ECO:0000313" key="4">
    <source>
        <dbReference type="Proteomes" id="UP000574390"/>
    </source>
</evidence>
<feature type="transmembrane region" description="Helical" evidence="2">
    <location>
        <begin position="83"/>
        <end position="105"/>
    </location>
</feature>
<feature type="transmembrane region" description="Helical" evidence="2">
    <location>
        <begin position="37"/>
        <end position="62"/>
    </location>
</feature>
<keyword evidence="2" id="KW-0812">Transmembrane</keyword>
<comment type="caution">
    <text evidence="3">The sequence shown here is derived from an EMBL/GenBank/DDBJ whole genome shotgun (WGS) entry which is preliminary data.</text>
</comment>
<evidence type="ECO:0000256" key="1">
    <source>
        <dbReference type="SAM" id="MobiDB-lite"/>
    </source>
</evidence>
<sequence length="535" mass="58098">VLTVKVAFRESLIVSQSTLSLFGMIDVLVGQRGGINYVIPAVVFAVFALVVPCVQVTGIFIAGTLHVLPCHKTSHMCADFYRWLLYLIDYISDWAMMDVFSVAMFTTLISLNAFDALRADAPPGLLSGFYFLLMAGLASMDLATQTHELLMDAMARNVVEMATEMIILEHEQEESLRGAEYPVGDLGITPKSRASSVGWPTAEGDIKAIADRPNAVERSGDAATVRQGPDALSLAERLQAHIPDRGGAAEPSSTATLTEPLLRRQQQQQQSMVLPTGTFKSATATFGDLGNRSELGTDITSLSRRDPSEWQTFRILRRELRRNASRAQKQATSAVASAMSSPPISPAVSKRSGDERDIEEGQALVGAAQNACLVAPAASEALMRRTKSLVTLPRSKSSVVATDEQQLYRKRSLLSSPREKKIPAVLEAARRKVEQYVDMDAIVNSPRRRKVEADGSPHGSKLTGGDSGAVRGTTGENKKPHYRIVATDESASDSDNDAAADKAVPPLWKRLLQRMTGTVLIIKGVSWGIFFIVWS</sequence>
<dbReference type="EMBL" id="JABANM010003531">
    <property type="protein sequence ID" value="KAF4750729.1"/>
    <property type="molecule type" value="Genomic_DNA"/>
</dbReference>
<feature type="non-terminal residue" evidence="3">
    <location>
        <position position="1"/>
    </location>
</feature>
<feature type="transmembrane region" description="Helical" evidence="2">
    <location>
        <begin position="515"/>
        <end position="534"/>
    </location>
</feature>
<keyword evidence="2" id="KW-0472">Membrane</keyword>
<evidence type="ECO:0000256" key="2">
    <source>
        <dbReference type="SAM" id="Phobius"/>
    </source>
</evidence>
<keyword evidence="2" id="KW-1133">Transmembrane helix</keyword>